<feature type="signal peptide" evidence="1">
    <location>
        <begin position="1"/>
        <end position="23"/>
    </location>
</feature>
<evidence type="ECO:0000313" key="2">
    <source>
        <dbReference type="Proteomes" id="UP000887565"/>
    </source>
</evidence>
<dbReference type="WBParaSite" id="nRc.2.0.1.t27303-RA">
    <property type="protein sequence ID" value="nRc.2.0.1.t27303-RA"/>
    <property type="gene ID" value="nRc.2.0.1.g27303"/>
</dbReference>
<reference evidence="3" key="1">
    <citation type="submission" date="2022-11" db="UniProtKB">
        <authorList>
            <consortium name="WormBaseParasite"/>
        </authorList>
    </citation>
    <scope>IDENTIFICATION</scope>
</reference>
<proteinExistence type="predicted"/>
<name>A0A915JMG9_ROMCU</name>
<dbReference type="AlphaFoldDB" id="A0A915JMG9"/>
<protein>
    <submittedName>
        <fullName evidence="3">Secreted protein</fullName>
    </submittedName>
</protein>
<keyword evidence="1" id="KW-0732">Signal</keyword>
<evidence type="ECO:0000313" key="3">
    <source>
        <dbReference type="WBParaSite" id="nRc.2.0.1.t27303-RA"/>
    </source>
</evidence>
<keyword evidence="2" id="KW-1185">Reference proteome</keyword>
<accession>A0A915JMG9</accession>
<sequence>MGRSTVPISALVALRTLRALATALANCWTFLLGSELIGNGADNLINRLYCGKVIGYLRGGGAELVQRVGCFNLEIMDFVSICDC</sequence>
<dbReference type="Proteomes" id="UP000887565">
    <property type="component" value="Unplaced"/>
</dbReference>
<feature type="chain" id="PRO_5038100197" evidence="1">
    <location>
        <begin position="24"/>
        <end position="84"/>
    </location>
</feature>
<organism evidence="2 3">
    <name type="scientific">Romanomermis culicivorax</name>
    <name type="common">Nematode worm</name>
    <dbReference type="NCBI Taxonomy" id="13658"/>
    <lineage>
        <taxon>Eukaryota</taxon>
        <taxon>Metazoa</taxon>
        <taxon>Ecdysozoa</taxon>
        <taxon>Nematoda</taxon>
        <taxon>Enoplea</taxon>
        <taxon>Dorylaimia</taxon>
        <taxon>Mermithida</taxon>
        <taxon>Mermithoidea</taxon>
        <taxon>Mermithidae</taxon>
        <taxon>Romanomermis</taxon>
    </lineage>
</organism>
<evidence type="ECO:0000256" key="1">
    <source>
        <dbReference type="SAM" id="SignalP"/>
    </source>
</evidence>